<name>A0AA37SNU7_9BACT</name>
<feature type="domain" description="Pseudouridine synthase RsuA/RluA-like" evidence="3">
    <location>
        <begin position="17"/>
        <end position="164"/>
    </location>
</feature>
<dbReference type="Pfam" id="PF00849">
    <property type="entry name" value="PseudoU_synth_2"/>
    <property type="match status" value="1"/>
</dbReference>
<dbReference type="SUPFAM" id="SSF55120">
    <property type="entry name" value="Pseudouridine synthase"/>
    <property type="match status" value="1"/>
</dbReference>
<evidence type="ECO:0000256" key="2">
    <source>
        <dbReference type="ARBA" id="ARBA00023235"/>
    </source>
</evidence>
<dbReference type="GO" id="GO:0006396">
    <property type="term" value="P:RNA processing"/>
    <property type="evidence" value="ECO:0007669"/>
    <property type="project" value="UniProtKB-ARBA"/>
</dbReference>
<dbReference type="PROSITE" id="PS01129">
    <property type="entry name" value="PSI_RLU"/>
    <property type="match status" value="1"/>
</dbReference>
<dbReference type="GO" id="GO:0009982">
    <property type="term" value="F:pseudouridine synthase activity"/>
    <property type="evidence" value="ECO:0007669"/>
    <property type="project" value="InterPro"/>
</dbReference>
<comment type="caution">
    <text evidence="4">The sequence shown here is derived from an EMBL/GenBank/DDBJ whole genome shotgun (WGS) entry which is preliminary data.</text>
</comment>
<dbReference type="InterPro" id="IPR050188">
    <property type="entry name" value="RluA_PseudoU_synthase"/>
</dbReference>
<evidence type="ECO:0000259" key="3">
    <source>
        <dbReference type="Pfam" id="PF00849"/>
    </source>
</evidence>
<dbReference type="GO" id="GO:0003723">
    <property type="term" value="F:RNA binding"/>
    <property type="evidence" value="ECO:0007669"/>
    <property type="project" value="InterPro"/>
</dbReference>
<dbReference type="Gene3D" id="3.30.2350.10">
    <property type="entry name" value="Pseudouridine synthase"/>
    <property type="match status" value="1"/>
</dbReference>
<reference evidence="4" key="2">
    <citation type="submission" date="2023-01" db="EMBL/GenBank/DDBJ databases">
        <title>Draft genome sequence of Portibacter lacus strain NBRC 108769.</title>
        <authorList>
            <person name="Sun Q."/>
            <person name="Mori K."/>
        </authorList>
    </citation>
    <scope>NUCLEOTIDE SEQUENCE</scope>
    <source>
        <strain evidence="4">NBRC 108769</strain>
    </source>
</reference>
<comment type="similarity">
    <text evidence="1">Belongs to the pseudouridine synthase RluA family.</text>
</comment>
<gene>
    <name evidence="4" type="ORF">GCM10007940_28180</name>
</gene>
<dbReference type="RefSeq" id="WP_235294367.1">
    <property type="nucleotide sequence ID" value="NZ_BSOH01000015.1"/>
</dbReference>
<dbReference type="GO" id="GO:0001522">
    <property type="term" value="P:pseudouridine synthesis"/>
    <property type="evidence" value="ECO:0007669"/>
    <property type="project" value="InterPro"/>
</dbReference>
<dbReference type="InterPro" id="IPR020103">
    <property type="entry name" value="PsdUridine_synth_cat_dom_sf"/>
</dbReference>
<dbReference type="CDD" id="cd02869">
    <property type="entry name" value="PseudoU_synth_RluA_like"/>
    <property type="match status" value="1"/>
</dbReference>
<dbReference type="PANTHER" id="PTHR21600:SF83">
    <property type="entry name" value="PSEUDOURIDYLATE SYNTHASE RPUSD4, MITOCHONDRIAL"/>
    <property type="match status" value="1"/>
</dbReference>
<dbReference type="PANTHER" id="PTHR21600">
    <property type="entry name" value="MITOCHONDRIAL RNA PSEUDOURIDINE SYNTHASE"/>
    <property type="match status" value="1"/>
</dbReference>
<evidence type="ECO:0000256" key="1">
    <source>
        <dbReference type="ARBA" id="ARBA00010876"/>
    </source>
</evidence>
<dbReference type="GO" id="GO:0140098">
    <property type="term" value="F:catalytic activity, acting on RNA"/>
    <property type="evidence" value="ECO:0007669"/>
    <property type="project" value="UniProtKB-ARBA"/>
</dbReference>
<dbReference type="EMBL" id="BSOH01000015">
    <property type="protein sequence ID" value="GLR18203.1"/>
    <property type="molecule type" value="Genomic_DNA"/>
</dbReference>
<accession>A0AA37SNU7</accession>
<sequence>MTNKEIQDCIIYQDASFLIANKPAGISAQDDLSDGESFHKLLEAFSTKKLFVVHRLDRPTSGVMVFAKKNKAAAHFSKLMAQKGSEKKYLAAVKNAPKEPEGELTNYLYHDTKLKKCFISKEANKQAKIGTLTYKTLTKIENYTLLEVSLESGRFHQIRAQLSSIGSPIKGDVKYGARRGNKDRSINLHSYKLSFHLLYDNELIKLQAAIPNEPVWEAFKEILPEIGENKYEKWKQEQT</sequence>
<dbReference type="Proteomes" id="UP001156666">
    <property type="component" value="Unassembled WGS sequence"/>
</dbReference>
<protein>
    <submittedName>
        <fullName evidence="4">RNA pseudouridine synthase</fullName>
    </submittedName>
</protein>
<dbReference type="InterPro" id="IPR006224">
    <property type="entry name" value="PsdUridine_synth_RluA-like_CS"/>
</dbReference>
<evidence type="ECO:0000313" key="4">
    <source>
        <dbReference type="EMBL" id="GLR18203.1"/>
    </source>
</evidence>
<proteinExistence type="inferred from homology"/>
<dbReference type="InterPro" id="IPR006145">
    <property type="entry name" value="PsdUridine_synth_RsuA/RluA"/>
</dbReference>
<dbReference type="AlphaFoldDB" id="A0AA37SNU7"/>
<reference evidence="4" key="1">
    <citation type="journal article" date="2014" name="Int. J. Syst. Evol. Microbiol.">
        <title>Complete genome sequence of Corynebacterium casei LMG S-19264T (=DSM 44701T), isolated from a smear-ripened cheese.</title>
        <authorList>
            <consortium name="US DOE Joint Genome Institute (JGI-PGF)"/>
            <person name="Walter F."/>
            <person name="Albersmeier A."/>
            <person name="Kalinowski J."/>
            <person name="Ruckert C."/>
        </authorList>
    </citation>
    <scope>NUCLEOTIDE SEQUENCE</scope>
    <source>
        <strain evidence="4">NBRC 108769</strain>
    </source>
</reference>
<organism evidence="4 5">
    <name type="scientific">Portibacter lacus</name>
    <dbReference type="NCBI Taxonomy" id="1099794"/>
    <lineage>
        <taxon>Bacteria</taxon>
        <taxon>Pseudomonadati</taxon>
        <taxon>Bacteroidota</taxon>
        <taxon>Saprospiria</taxon>
        <taxon>Saprospirales</taxon>
        <taxon>Haliscomenobacteraceae</taxon>
        <taxon>Portibacter</taxon>
    </lineage>
</organism>
<keyword evidence="5" id="KW-1185">Reference proteome</keyword>
<keyword evidence="2" id="KW-0413">Isomerase</keyword>
<evidence type="ECO:0000313" key="5">
    <source>
        <dbReference type="Proteomes" id="UP001156666"/>
    </source>
</evidence>